<evidence type="ECO:0000256" key="4">
    <source>
        <dbReference type="ARBA" id="ARBA00022597"/>
    </source>
</evidence>
<comment type="subcellular location">
    <subcellularLocation>
        <location evidence="2">Cell membrane</location>
        <topology evidence="2">Multi-pass membrane protein</topology>
    </subcellularLocation>
    <subcellularLocation>
        <location evidence="1">Cytoplasm</location>
    </subcellularLocation>
</comment>
<evidence type="ECO:0000256" key="3">
    <source>
        <dbReference type="ARBA" id="ARBA00022448"/>
    </source>
</evidence>
<evidence type="ECO:0000256" key="2">
    <source>
        <dbReference type="ARBA" id="ARBA00004651"/>
    </source>
</evidence>
<keyword evidence="4 9" id="KW-0762">Sugar transport</keyword>
<evidence type="ECO:0000313" key="10">
    <source>
        <dbReference type="Proteomes" id="UP001321804"/>
    </source>
</evidence>
<dbReference type="PANTHER" id="PTHR45008:SF1">
    <property type="entry name" value="PTS SYSTEM GLUCOSE-SPECIFIC EIIA COMPONENT"/>
    <property type="match status" value="1"/>
</dbReference>
<dbReference type="KEGG" id="xak:KIMC2_00430"/>
<dbReference type="InterPro" id="IPR050890">
    <property type="entry name" value="PTS_EIIA_component"/>
</dbReference>
<dbReference type="GO" id="GO:0009401">
    <property type="term" value="P:phosphoenolpyruvate-dependent sugar phosphotransferase system"/>
    <property type="evidence" value="ECO:0007669"/>
    <property type="project" value="UniProtKB-KW"/>
</dbReference>
<evidence type="ECO:0000256" key="6">
    <source>
        <dbReference type="ARBA" id="ARBA00022683"/>
    </source>
</evidence>
<dbReference type="PROSITE" id="PS00371">
    <property type="entry name" value="PTS_EIIA_TYPE_1_HIS"/>
    <property type="match status" value="1"/>
</dbReference>
<dbReference type="AlphaFoldDB" id="A0AAU9CZ34"/>
<reference evidence="9 10" key="1">
    <citation type="journal article" date="2023" name="Microbiol. Spectr.">
        <title>Symbiosis of Carpenter Bees with Uncharacterized Lactic Acid Bacteria Showing NAD Auxotrophy.</title>
        <authorList>
            <person name="Kawasaki S."/>
            <person name="Ozawa K."/>
            <person name="Mori T."/>
            <person name="Yamamoto A."/>
            <person name="Ito M."/>
            <person name="Ohkuma M."/>
            <person name="Sakamoto M."/>
            <person name="Matsutani M."/>
        </authorList>
    </citation>
    <scope>NUCLEOTIDE SEQUENCE [LARGE SCALE GENOMIC DNA]</scope>
    <source>
        <strain evidence="9 10">KimC2</strain>
    </source>
</reference>
<evidence type="ECO:0000256" key="5">
    <source>
        <dbReference type="ARBA" id="ARBA00022679"/>
    </source>
</evidence>
<dbReference type="Pfam" id="PF00358">
    <property type="entry name" value="PTS_EIIA_1"/>
    <property type="match status" value="1"/>
</dbReference>
<dbReference type="Gene3D" id="2.70.70.10">
    <property type="entry name" value="Glucose Permease (Domain IIA)"/>
    <property type="match status" value="1"/>
</dbReference>
<keyword evidence="7" id="KW-0418">Kinase</keyword>
<organism evidence="9 10">
    <name type="scientific">Xylocopilactobacillus apis</name>
    <dbReference type="NCBI Taxonomy" id="2932183"/>
    <lineage>
        <taxon>Bacteria</taxon>
        <taxon>Bacillati</taxon>
        <taxon>Bacillota</taxon>
        <taxon>Bacilli</taxon>
        <taxon>Lactobacillales</taxon>
        <taxon>Lactobacillaceae</taxon>
        <taxon>Xylocopilactobacillus</taxon>
    </lineage>
</organism>
<dbReference type="Proteomes" id="UP001321804">
    <property type="component" value="Chromosome"/>
</dbReference>
<accession>A0AAU9CZ34</accession>
<evidence type="ECO:0000313" key="9">
    <source>
        <dbReference type="EMBL" id="BDR55481.1"/>
    </source>
</evidence>
<protein>
    <submittedName>
        <fullName evidence="9">PTS sugar transporter subunit IIA</fullName>
    </submittedName>
</protein>
<dbReference type="RefSeq" id="WP_317696822.1">
    <property type="nucleotide sequence ID" value="NZ_AP026801.1"/>
</dbReference>
<dbReference type="SUPFAM" id="SSF51261">
    <property type="entry name" value="Duplicated hybrid motif"/>
    <property type="match status" value="1"/>
</dbReference>
<keyword evidence="3" id="KW-0813">Transport</keyword>
<dbReference type="InterPro" id="IPR011055">
    <property type="entry name" value="Dup_hybrid_motif"/>
</dbReference>
<feature type="domain" description="PTS EIIA type-1" evidence="8">
    <location>
        <begin position="32"/>
        <end position="134"/>
    </location>
</feature>
<sequence length="161" mass="16965">MFGFGKKKEVEADQNIYAPVDGEAVEITTVSDPVFAQKMMGEGFAVTPSGGDIVAPVAGTITVNQGHAVGIRRSDGLEVLIHIGIDTVSLKGAPFTQHVKIDDNVAGGDPLVTVDWQQIKDANLDPVVMVLITNSKDQLDQFTINYGDTKAGAELGLATAK</sequence>
<dbReference type="PROSITE" id="PS51093">
    <property type="entry name" value="PTS_EIIA_TYPE_1"/>
    <property type="match status" value="1"/>
</dbReference>
<dbReference type="EMBL" id="AP026801">
    <property type="protein sequence ID" value="BDR55481.1"/>
    <property type="molecule type" value="Genomic_DNA"/>
</dbReference>
<name>A0AAU9CZ34_9LACO</name>
<keyword evidence="5" id="KW-0808">Transferase</keyword>
<dbReference type="InterPro" id="IPR001127">
    <property type="entry name" value="PTS_EIIA_1_perm"/>
</dbReference>
<dbReference type="FunFam" id="2.70.70.10:FF:000001">
    <property type="entry name" value="PTS system glucose-specific IIA component"/>
    <property type="match status" value="1"/>
</dbReference>
<dbReference type="GO" id="GO:0005886">
    <property type="term" value="C:plasma membrane"/>
    <property type="evidence" value="ECO:0007669"/>
    <property type="project" value="UniProtKB-SubCell"/>
</dbReference>
<keyword evidence="10" id="KW-1185">Reference proteome</keyword>
<evidence type="ECO:0000256" key="7">
    <source>
        <dbReference type="ARBA" id="ARBA00022777"/>
    </source>
</evidence>
<evidence type="ECO:0000256" key="1">
    <source>
        <dbReference type="ARBA" id="ARBA00004496"/>
    </source>
</evidence>
<dbReference type="GO" id="GO:0016301">
    <property type="term" value="F:kinase activity"/>
    <property type="evidence" value="ECO:0007669"/>
    <property type="project" value="UniProtKB-KW"/>
</dbReference>
<dbReference type="GO" id="GO:0005737">
    <property type="term" value="C:cytoplasm"/>
    <property type="evidence" value="ECO:0007669"/>
    <property type="project" value="UniProtKB-SubCell"/>
</dbReference>
<evidence type="ECO:0000259" key="8">
    <source>
        <dbReference type="PROSITE" id="PS51093"/>
    </source>
</evidence>
<dbReference type="NCBIfam" id="TIGR00830">
    <property type="entry name" value="PTBA"/>
    <property type="match status" value="1"/>
</dbReference>
<proteinExistence type="predicted"/>
<gene>
    <name evidence="9" type="primary">yedE</name>
    <name evidence="9" type="ORF">KIMC2_00430</name>
</gene>
<dbReference type="PANTHER" id="PTHR45008">
    <property type="entry name" value="PTS SYSTEM GLUCOSE-SPECIFIC EIIA COMPONENT"/>
    <property type="match status" value="1"/>
</dbReference>
<keyword evidence="6" id="KW-0598">Phosphotransferase system</keyword>